<gene>
    <name evidence="4" type="ORF">Xant_04530</name>
</gene>
<dbReference type="PANTHER" id="PTHR43877:SF1">
    <property type="entry name" value="ACETYLTRANSFERASE"/>
    <property type="match status" value="1"/>
</dbReference>
<reference evidence="4 5" key="1">
    <citation type="submission" date="2015-12" db="EMBL/GenBank/DDBJ databases">
        <authorList>
            <person name="Bansal K."/>
            <person name="Midha S."/>
            <person name="Patil P.B."/>
        </authorList>
    </citation>
    <scope>NUCLEOTIDE SEQUENCE [LARGE SCALE GENOMIC DNA]</scope>
    <source>
        <strain evidence="4 5">LMG21719</strain>
    </source>
</reference>
<protein>
    <submittedName>
        <fullName evidence="4">GNAT family acetyltransferase</fullName>
    </submittedName>
</protein>
<organism evidence="4 5">
    <name type="scientific">Xanthomonas cissicola</name>
    <dbReference type="NCBI Taxonomy" id="86186"/>
    <lineage>
        <taxon>Bacteria</taxon>
        <taxon>Pseudomonadati</taxon>
        <taxon>Pseudomonadota</taxon>
        <taxon>Gammaproteobacteria</taxon>
        <taxon>Lysobacterales</taxon>
        <taxon>Lysobacteraceae</taxon>
        <taxon>Xanthomonas</taxon>
    </lineage>
</organism>
<evidence type="ECO:0000256" key="2">
    <source>
        <dbReference type="ARBA" id="ARBA00023315"/>
    </source>
</evidence>
<dbReference type="Pfam" id="PF25559">
    <property type="entry name" value="DUF7931"/>
    <property type="match status" value="1"/>
</dbReference>
<evidence type="ECO:0000256" key="1">
    <source>
        <dbReference type="ARBA" id="ARBA00022679"/>
    </source>
</evidence>
<name>A0ABX3M1I8_9XANT</name>
<dbReference type="EMBL" id="LOJT01000090">
    <property type="protein sequence ID" value="OOW69361.1"/>
    <property type="molecule type" value="Genomic_DNA"/>
</dbReference>
<dbReference type="CDD" id="cd04301">
    <property type="entry name" value="NAT_SF"/>
    <property type="match status" value="1"/>
</dbReference>
<evidence type="ECO:0000313" key="4">
    <source>
        <dbReference type="EMBL" id="OOW69361.1"/>
    </source>
</evidence>
<dbReference type="PANTHER" id="PTHR43877">
    <property type="entry name" value="AMINOALKYLPHOSPHONATE N-ACETYLTRANSFERASE-RELATED-RELATED"/>
    <property type="match status" value="1"/>
</dbReference>
<sequence length="311" mass="33596">MSAHARPQIVTLDPAADAAALRALRLACATDTDTAGATGGVQWDALDPLSLHLAVRAEGQLIASVRLTADRRLDRLGVLSNWRRRGVADQLLAAAVDAARQRGWPGLRACPSPAAEAVFARLGFLPDAGTLSSPERIGQTHDAPGTVVHRRLDGPMAVDSFTAALAATTGLLCAARRQVLIYTRALDPALFDNAAVLDALRRFATARHEKRVHVLVQDTASAAASSSAMLRLAQRLPSVFRFRAVSDPVDASFASVYVVGDDAYYFRPTDHRFDDGETWLSGAARSRQLEREFAQIWERSALWNEPRALGI</sequence>
<dbReference type="RefSeq" id="WP_078589752.1">
    <property type="nucleotide sequence ID" value="NZ_LOJT01000090.1"/>
</dbReference>
<dbReference type="InterPro" id="IPR016181">
    <property type="entry name" value="Acyl_CoA_acyltransferase"/>
</dbReference>
<comment type="caution">
    <text evidence="4">The sequence shown here is derived from an EMBL/GenBank/DDBJ whole genome shotgun (WGS) entry which is preliminary data.</text>
</comment>
<accession>A0ABX3M1I8</accession>
<feature type="domain" description="N-acetyltransferase" evidence="3">
    <location>
        <begin position="7"/>
        <end position="153"/>
    </location>
</feature>
<evidence type="ECO:0000313" key="5">
    <source>
        <dbReference type="Proteomes" id="UP000190018"/>
    </source>
</evidence>
<dbReference type="InterPro" id="IPR000182">
    <property type="entry name" value="GNAT_dom"/>
</dbReference>
<dbReference type="SUPFAM" id="SSF55729">
    <property type="entry name" value="Acyl-CoA N-acyltransferases (Nat)"/>
    <property type="match status" value="1"/>
</dbReference>
<dbReference type="Proteomes" id="UP000190018">
    <property type="component" value="Unassembled WGS sequence"/>
</dbReference>
<keyword evidence="5" id="KW-1185">Reference proteome</keyword>
<keyword evidence="1" id="KW-0808">Transferase</keyword>
<dbReference type="Gene3D" id="3.40.630.30">
    <property type="match status" value="1"/>
</dbReference>
<dbReference type="Pfam" id="PF00583">
    <property type="entry name" value="Acetyltransf_1"/>
    <property type="match status" value="1"/>
</dbReference>
<evidence type="ECO:0000259" key="3">
    <source>
        <dbReference type="PROSITE" id="PS51186"/>
    </source>
</evidence>
<keyword evidence="2" id="KW-0012">Acyltransferase</keyword>
<proteinExistence type="predicted"/>
<dbReference type="InterPro" id="IPR050832">
    <property type="entry name" value="Bact_Acetyltransf"/>
</dbReference>
<dbReference type="PROSITE" id="PS51186">
    <property type="entry name" value="GNAT"/>
    <property type="match status" value="1"/>
</dbReference>
<dbReference type="InterPro" id="IPR057691">
    <property type="entry name" value="DUF7931"/>
</dbReference>